<evidence type="ECO:0000313" key="9">
    <source>
        <dbReference type="EMBL" id="GAA0152078.1"/>
    </source>
</evidence>
<dbReference type="PANTHER" id="PTHR33057">
    <property type="entry name" value="TRANSCRIPTION REPRESSOR OFP7-RELATED"/>
    <property type="match status" value="1"/>
</dbReference>
<keyword evidence="3 6" id="KW-0805">Transcription regulation</keyword>
<dbReference type="PROSITE" id="PS51754">
    <property type="entry name" value="OVATE"/>
    <property type="match status" value="1"/>
</dbReference>
<evidence type="ECO:0000256" key="3">
    <source>
        <dbReference type="ARBA" id="ARBA00023015"/>
    </source>
</evidence>
<protein>
    <recommendedName>
        <fullName evidence="6">Transcription repressor</fullName>
    </recommendedName>
    <alternativeName>
        <fullName evidence="6">Ovate family protein</fullName>
    </alternativeName>
</protein>
<feature type="compositionally biased region" description="Low complexity" evidence="7">
    <location>
        <begin position="40"/>
        <end position="54"/>
    </location>
</feature>
<accession>A0AAV3PLB8</accession>
<evidence type="ECO:0000256" key="6">
    <source>
        <dbReference type="RuleBase" id="RU367028"/>
    </source>
</evidence>
<proteinExistence type="predicted"/>
<dbReference type="InterPro" id="IPR006458">
    <property type="entry name" value="Ovate_C"/>
</dbReference>
<feature type="domain" description="OVATE" evidence="8">
    <location>
        <begin position="107"/>
        <end position="166"/>
    </location>
</feature>
<evidence type="ECO:0000256" key="1">
    <source>
        <dbReference type="ARBA" id="ARBA00004123"/>
    </source>
</evidence>
<dbReference type="AlphaFoldDB" id="A0AAV3PLB8"/>
<evidence type="ECO:0000256" key="2">
    <source>
        <dbReference type="ARBA" id="ARBA00022491"/>
    </source>
</evidence>
<evidence type="ECO:0000313" key="10">
    <source>
        <dbReference type="Proteomes" id="UP001454036"/>
    </source>
</evidence>
<gene>
    <name evidence="9" type="ORF">LIER_37416</name>
</gene>
<keyword evidence="2 6" id="KW-0678">Repressor</keyword>
<dbReference type="GO" id="GO:0005634">
    <property type="term" value="C:nucleus"/>
    <property type="evidence" value="ECO:0007669"/>
    <property type="project" value="UniProtKB-SubCell"/>
</dbReference>
<dbReference type="PANTHER" id="PTHR33057:SF70">
    <property type="entry name" value="TRANSCRIPTION REPRESSOR-RELATED"/>
    <property type="match status" value="1"/>
</dbReference>
<dbReference type="EMBL" id="BAABME010017967">
    <property type="protein sequence ID" value="GAA0152078.1"/>
    <property type="molecule type" value="Genomic_DNA"/>
</dbReference>
<sequence length="187" mass="21207">MSTTSKKRIILNTVSVKLGCSCRRPKLSNIFNPKPRKPRTSSSYKKTTNSSYFSSSYSWDNTPTTFSSILEEPTQAHYSSSDTDSSDVKNTRAVEGFGKIGGQSMAVEKDSDDPYLDFRQSMLQMIIEREIHTKDDLKELLNCFLQLNSPYYHGVIVRAFMEICNGQYATTRSASPLLHGGRWSRDY</sequence>
<dbReference type="Pfam" id="PF04844">
    <property type="entry name" value="Ovate"/>
    <property type="match status" value="1"/>
</dbReference>
<dbReference type="InterPro" id="IPR038933">
    <property type="entry name" value="Ovate"/>
</dbReference>
<keyword evidence="4 6" id="KW-0804">Transcription</keyword>
<feature type="region of interest" description="Disordered" evidence="7">
    <location>
        <begin position="27"/>
        <end position="54"/>
    </location>
</feature>
<dbReference type="Proteomes" id="UP001454036">
    <property type="component" value="Unassembled WGS sequence"/>
</dbReference>
<comment type="subcellular location">
    <subcellularLocation>
        <location evidence="1 6">Nucleus</location>
    </subcellularLocation>
</comment>
<name>A0AAV3PLB8_LITER</name>
<dbReference type="GO" id="GO:0045892">
    <property type="term" value="P:negative regulation of DNA-templated transcription"/>
    <property type="evidence" value="ECO:0007669"/>
    <property type="project" value="UniProtKB-UniRule"/>
</dbReference>
<organism evidence="9 10">
    <name type="scientific">Lithospermum erythrorhizon</name>
    <name type="common">Purple gromwell</name>
    <name type="synonym">Lithospermum officinale var. erythrorhizon</name>
    <dbReference type="NCBI Taxonomy" id="34254"/>
    <lineage>
        <taxon>Eukaryota</taxon>
        <taxon>Viridiplantae</taxon>
        <taxon>Streptophyta</taxon>
        <taxon>Embryophyta</taxon>
        <taxon>Tracheophyta</taxon>
        <taxon>Spermatophyta</taxon>
        <taxon>Magnoliopsida</taxon>
        <taxon>eudicotyledons</taxon>
        <taxon>Gunneridae</taxon>
        <taxon>Pentapetalae</taxon>
        <taxon>asterids</taxon>
        <taxon>lamiids</taxon>
        <taxon>Boraginales</taxon>
        <taxon>Boraginaceae</taxon>
        <taxon>Boraginoideae</taxon>
        <taxon>Lithospermeae</taxon>
        <taxon>Lithospermum</taxon>
    </lineage>
</organism>
<evidence type="ECO:0000256" key="5">
    <source>
        <dbReference type="ARBA" id="ARBA00023242"/>
    </source>
</evidence>
<dbReference type="NCBIfam" id="TIGR01568">
    <property type="entry name" value="A_thal_3678"/>
    <property type="match status" value="1"/>
</dbReference>
<reference evidence="9 10" key="1">
    <citation type="submission" date="2024-01" db="EMBL/GenBank/DDBJ databases">
        <title>The complete chloroplast genome sequence of Lithospermum erythrorhizon: insights into the phylogenetic relationship among Boraginaceae species and the maternal lineages of purple gromwells.</title>
        <authorList>
            <person name="Okada T."/>
            <person name="Watanabe K."/>
        </authorList>
    </citation>
    <scope>NUCLEOTIDE SEQUENCE [LARGE SCALE GENOMIC DNA]</scope>
</reference>
<keyword evidence="5 6" id="KW-0539">Nucleus</keyword>
<evidence type="ECO:0000259" key="8">
    <source>
        <dbReference type="PROSITE" id="PS51754"/>
    </source>
</evidence>
<evidence type="ECO:0000256" key="4">
    <source>
        <dbReference type="ARBA" id="ARBA00023163"/>
    </source>
</evidence>
<comment type="function">
    <text evidence="6">Transcriptional repressor that regulates multiple aspects of plant growth and development.</text>
</comment>
<evidence type="ECO:0000256" key="7">
    <source>
        <dbReference type="SAM" id="MobiDB-lite"/>
    </source>
</evidence>
<comment type="caution">
    <text evidence="9">The sequence shown here is derived from an EMBL/GenBank/DDBJ whole genome shotgun (WGS) entry which is preliminary data.</text>
</comment>
<keyword evidence="10" id="KW-1185">Reference proteome</keyword>